<keyword evidence="3 5" id="KW-1133">Transmembrane helix</keyword>
<dbReference type="Gene3D" id="1.10.287.950">
    <property type="entry name" value="Methyl-accepting chemotaxis protein"/>
    <property type="match status" value="1"/>
</dbReference>
<dbReference type="Proteomes" id="UP000182062">
    <property type="component" value="Unassembled WGS sequence"/>
</dbReference>
<keyword evidence="4 5" id="KW-0472">Membrane</keyword>
<feature type="transmembrane region" description="Helical" evidence="5">
    <location>
        <begin position="20"/>
        <end position="42"/>
    </location>
</feature>
<organism evidence="7 8">
    <name type="scientific">Rossellomorea aquimaris</name>
    <dbReference type="NCBI Taxonomy" id="189382"/>
    <lineage>
        <taxon>Bacteria</taxon>
        <taxon>Bacillati</taxon>
        <taxon>Bacillota</taxon>
        <taxon>Bacilli</taxon>
        <taxon>Bacillales</taxon>
        <taxon>Bacillaceae</taxon>
        <taxon>Rossellomorea</taxon>
    </lineage>
</organism>
<feature type="domain" description="ABC-2 type transporter transmembrane" evidence="6">
    <location>
        <begin position="499"/>
        <end position="715"/>
    </location>
</feature>
<feature type="transmembrane region" description="Helical" evidence="5">
    <location>
        <begin position="611"/>
        <end position="635"/>
    </location>
</feature>
<comment type="caution">
    <text evidence="7">The sequence shown here is derived from an EMBL/GenBank/DDBJ whole genome shotgun (WGS) entry which is preliminary data.</text>
</comment>
<dbReference type="NCBIfam" id="TIGR03057">
    <property type="entry name" value="xxxLxxG_by_4"/>
    <property type="match status" value="3"/>
</dbReference>
<evidence type="ECO:0000256" key="2">
    <source>
        <dbReference type="ARBA" id="ARBA00022692"/>
    </source>
</evidence>
<evidence type="ECO:0000259" key="6">
    <source>
        <dbReference type="Pfam" id="PF12698"/>
    </source>
</evidence>
<evidence type="ECO:0000313" key="7">
    <source>
        <dbReference type="EMBL" id="OIU73205.1"/>
    </source>
</evidence>
<dbReference type="PANTHER" id="PTHR43077:SF5">
    <property type="entry name" value="PHAGE INFECTION PROTEIN"/>
    <property type="match status" value="1"/>
</dbReference>
<dbReference type="SUPFAM" id="SSF58104">
    <property type="entry name" value="Methyl-accepting chemotaxis protein (MCP) signaling domain"/>
    <property type="match status" value="1"/>
</dbReference>
<dbReference type="InterPro" id="IPR023908">
    <property type="entry name" value="xxxLxxG_rpt"/>
</dbReference>
<evidence type="ECO:0000256" key="4">
    <source>
        <dbReference type="ARBA" id="ARBA00023136"/>
    </source>
</evidence>
<dbReference type="Pfam" id="PF12698">
    <property type="entry name" value="ABC2_membrane_3"/>
    <property type="match status" value="2"/>
</dbReference>
<evidence type="ECO:0000256" key="3">
    <source>
        <dbReference type="ARBA" id="ARBA00022989"/>
    </source>
</evidence>
<proteinExistence type="predicted"/>
<accession>A0A1J6W6D0</accession>
<protein>
    <recommendedName>
        <fullName evidence="6">ABC-2 type transporter transmembrane domain-containing protein</fullName>
    </recommendedName>
</protein>
<keyword evidence="2 5" id="KW-0812">Transmembrane</keyword>
<dbReference type="PANTHER" id="PTHR43077">
    <property type="entry name" value="TRANSPORT PERMEASE YVFS-RELATED"/>
    <property type="match status" value="1"/>
</dbReference>
<dbReference type="InterPro" id="IPR017500">
    <property type="entry name" value="Phage_infect_YhgE_N"/>
</dbReference>
<evidence type="ECO:0000313" key="8">
    <source>
        <dbReference type="Proteomes" id="UP000182062"/>
    </source>
</evidence>
<feature type="transmembrane region" description="Helical" evidence="5">
    <location>
        <begin position="642"/>
        <end position="661"/>
    </location>
</feature>
<name>A0A1J6W6D0_9BACI</name>
<feature type="transmembrane region" description="Helical" evidence="5">
    <location>
        <begin position="700"/>
        <end position="722"/>
    </location>
</feature>
<feature type="domain" description="ABC-2 type transporter transmembrane" evidence="6">
    <location>
        <begin position="25"/>
        <end position="163"/>
    </location>
</feature>
<dbReference type="InterPro" id="IPR051328">
    <property type="entry name" value="T7SS_ABC-Transporter"/>
</dbReference>
<dbReference type="GO" id="GO:0140359">
    <property type="term" value="F:ABC-type transporter activity"/>
    <property type="evidence" value="ECO:0007669"/>
    <property type="project" value="InterPro"/>
</dbReference>
<dbReference type="NCBIfam" id="TIGR03061">
    <property type="entry name" value="pip_yhgE_Nterm"/>
    <property type="match status" value="1"/>
</dbReference>
<dbReference type="NCBIfam" id="TIGR03062">
    <property type="entry name" value="pip_yhgE_Cterm"/>
    <property type="match status" value="1"/>
</dbReference>
<dbReference type="AlphaFoldDB" id="A0A1J6W6D0"/>
<dbReference type="GO" id="GO:0016020">
    <property type="term" value="C:membrane"/>
    <property type="evidence" value="ECO:0007669"/>
    <property type="project" value="UniProtKB-SubCell"/>
</dbReference>
<evidence type="ECO:0000256" key="1">
    <source>
        <dbReference type="ARBA" id="ARBA00004141"/>
    </source>
</evidence>
<comment type="subcellular location">
    <subcellularLocation>
        <location evidence="1">Membrane</location>
        <topology evidence="1">Multi-pass membrane protein</topology>
    </subcellularLocation>
</comment>
<dbReference type="InterPro" id="IPR017501">
    <property type="entry name" value="Phage_infect_YhgE_C"/>
</dbReference>
<reference evidence="7 8" key="1">
    <citation type="submission" date="2016-09" db="EMBL/GenBank/DDBJ databases">
        <title>Bacillus aquimaris SAMM genome sequence reveals colonization and biosurfactant production capacities.</title>
        <authorList>
            <person name="Waghmode S.R."/>
            <person name="Suryavanshi M.V."/>
        </authorList>
    </citation>
    <scope>NUCLEOTIDE SEQUENCE [LARGE SCALE GENOMIC DNA]</scope>
    <source>
        <strain evidence="7 8">SAMM</strain>
    </source>
</reference>
<feature type="transmembrane region" description="Helical" evidence="5">
    <location>
        <begin position="542"/>
        <end position="562"/>
    </location>
</feature>
<dbReference type="InterPro" id="IPR013525">
    <property type="entry name" value="ABC2_TM"/>
</dbReference>
<sequence length="733" mass="78419">MKKSFTGSEFKAIFRNKKLLIPILAVLFIPVLYSGMFLWAFWDPYEQLTDLPVAVVNSDQGAEFDGENLHIGDDLVEKLKESEQFDFHFVDKEEGYKNLEKQDYYMLVEIPEDFSENGTTLLEEHPKKLALKYVPNESFNFLSAQIGDTAMKEIKASLSKSVSETYAETMFDKIQEMGDGYETASEKAGEINNGALDLSKGAKALKDNLTVLAEKNVEMTDGVAKTKAGAAELASGSKELSDGVGGMTDKTNQLYKGTQDVQSGVDALARGIDKSRAGLEEVDAGLDSAVDNTAKLYAGSQTLAEKIGELQAGADRTQAGAKEIGSGAAELEEQLAPFMGSLPEEKQAQLQAAINQIKQGASGLETGTGSLSTGAGELQKGAGTLAGGIGQLNEGQKKLQGGVDQLVAGSVQLDEGSNQLQAGQAEIVKNFGLLTEKMRDVYEGTVRLASGAGELNSGLNKVYDGSAQLTDGSKKLADGSVQLADGSTKLADGTTEYEQKLNDAAKEANSVEPNKETYDMMAGPVDVKNEKINHVPNYGTGFAPYFLSLGLFVGALLISIVYPLKEPADRPSSGMNWFMGKFAVLTTVGIIQSLIAAAILLFGLGLEVESVPLFLLSTIITSLTFLALIQMLVTILGDPGRFVAIIILILQLTTSAGTFPLELIPNALQPISALLPMTYSVSAFKAVISSGDFGFMWQNLFILMGYFLVLIALTSIFFVGLFKKQYSKTAEAA</sequence>
<evidence type="ECO:0000256" key="5">
    <source>
        <dbReference type="SAM" id="Phobius"/>
    </source>
</evidence>
<feature type="transmembrane region" description="Helical" evidence="5">
    <location>
        <begin position="582"/>
        <end position="605"/>
    </location>
</feature>
<gene>
    <name evidence="7" type="ORF">BHE18_14145</name>
</gene>
<keyword evidence="8" id="KW-1185">Reference proteome</keyword>
<dbReference type="OrthoDB" id="9811483at2"/>
<dbReference type="Gene3D" id="3.40.1710.10">
    <property type="entry name" value="abc type-2 transporter like domain"/>
    <property type="match status" value="1"/>
</dbReference>
<dbReference type="EMBL" id="MINN01000011">
    <property type="protein sequence ID" value="OIU73205.1"/>
    <property type="molecule type" value="Genomic_DNA"/>
</dbReference>
<dbReference type="RefSeq" id="WP_071616745.1">
    <property type="nucleotide sequence ID" value="NZ_MINN01000011.1"/>
</dbReference>